<evidence type="ECO:0000313" key="2">
    <source>
        <dbReference type="EMBL" id="AYQ73066.1"/>
    </source>
</evidence>
<gene>
    <name evidence="2" type="ORF">EAV92_11105</name>
</gene>
<dbReference type="InterPro" id="IPR029058">
    <property type="entry name" value="AB_hydrolase_fold"/>
</dbReference>
<dbReference type="EMBL" id="CP033433">
    <property type="protein sequence ID" value="AYQ73066.1"/>
    <property type="molecule type" value="Genomic_DNA"/>
</dbReference>
<organism evidence="2 3">
    <name type="scientific">Cohnella candidum</name>
    <dbReference type="NCBI Taxonomy" id="2674991"/>
    <lineage>
        <taxon>Bacteria</taxon>
        <taxon>Bacillati</taxon>
        <taxon>Bacillota</taxon>
        <taxon>Bacilli</taxon>
        <taxon>Bacillales</taxon>
        <taxon>Paenibacillaceae</taxon>
        <taxon>Cohnella</taxon>
    </lineage>
</organism>
<dbReference type="Proteomes" id="UP000269097">
    <property type="component" value="Chromosome"/>
</dbReference>
<reference evidence="2 3" key="1">
    <citation type="submission" date="2018-10" db="EMBL/GenBank/DDBJ databases">
        <title>Genome Sequence of Cohnella sp.</title>
        <authorList>
            <person name="Srinivasan S."/>
            <person name="Kim M.K."/>
        </authorList>
    </citation>
    <scope>NUCLEOTIDE SEQUENCE [LARGE SCALE GENOMIC DNA]</scope>
    <source>
        <strain evidence="2 3">18JY8-7</strain>
    </source>
</reference>
<protein>
    <submittedName>
        <fullName evidence="2">Alpha/beta hydrolase</fullName>
    </submittedName>
</protein>
<dbReference type="KEGG" id="coh:EAV92_11105"/>
<accession>A0A3G3JXT6</accession>
<dbReference type="RefSeq" id="WP_123041148.1">
    <property type="nucleotide sequence ID" value="NZ_CP033433.1"/>
</dbReference>
<dbReference type="PANTHER" id="PTHR43798:SF33">
    <property type="entry name" value="HYDROLASE, PUTATIVE (AFU_ORTHOLOGUE AFUA_2G14860)-RELATED"/>
    <property type="match status" value="1"/>
</dbReference>
<dbReference type="InterPro" id="IPR000073">
    <property type="entry name" value="AB_hydrolase_1"/>
</dbReference>
<dbReference type="InterPro" id="IPR050266">
    <property type="entry name" value="AB_hydrolase_sf"/>
</dbReference>
<feature type="domain" description="AB hydrolase-1" evidence="1">
    <location>
        <begin position="29"/>
        <end position="337"/>
    </location>
</feature>
<sequence length="348" mass="38467">MNTISRKEVQTDRLRISYLEAGNPEFEPVLLLHGNVSSSLFWPDTMEFLSDRYWVLAPDLRGYGETQAEPIDATRGLRDWSEDLASFLQTLRIDRAIHLVGWSMGASVLMQLLIDRPGTAASLTLLNPMSPFGFGGTKDVEGTPCHADFAGSGGGTANPVFAERLRNGDRTDEDPNSPRNVLNQFYVKPPFRAEKEEEYVTSMLTTRVGPGLYPGAFEASANWPGVAPGSDGINNAISPKYVNLSSFSSIEEKPPVLWIRGSHDAIVSDTSFLDFGYLGQLGYVPGWPGADVYPPQPMVSQMRLVLDRYQAGGGSYEEVVIEDAGHSLHVEKPEEFRKVWSRFVSEEK</sequence>
<evidence type="ECO:0000313" key="3">
    <source>
        <dbReference type="Proteomes" id="UP000269097"/>
    </source>
</evidence>
<dbReference type="InterPro" id="IPR000639">
    <property type="entry name" value="Epox_hydrolase-like"/>
</dbReference>
<dbReference type="PRINTS" id="PR00412">
    <property type="entry name" value="EPOXHYDRLASE"/>
</dbReference>
<proteinExistence type="predicted"/>
<evidence type="ECO:0000259" key="1">
    <source>
        <dbReference type="Pfam" id="PF12697"/>
    </source>
</evidence>
<dbReference type="Gene3D" id="3.40.50.1820">
    <property type="entry name" value="alpha/beta hydrolase"/>
    <property type="match status" value="1"/>
</dbReference>
<dbReference type="PANTHER" id="PTHR43798">
    <property type="entry name" value="MONOACYLGLYCEROL LIPASE"/>
    <property type="match status" value="1"/>
</dbReference>
<keyword evidence="3" id="KW-1185">Reference proteome</keyword>
<dbReference type="SUPFAM" id="SSF53474">
    <property type="entry name" value="alpha/beta-Hydrolases"/>
    <property type="match status" value="1"/>
</dbReference>
<dbReference type="GO" id="GO:0016020">
    <property type="term" value="C:membrane"/>
    <property type="evidence" value="ECO:0007669"/>
    <property type="project" value="TreeGrafter"/>
</dbReference>
<name>A0A3G3JXT6_9BACL</name>
<dbReference type="Pfam" id="PF12697">
    <property type="entry name" value="Abhydrolase_6"/>
    <property type="match status" value="1"/>
</dbReference>
<dbReference type="GO" id="GO:0016787">
    <property type="term" value="F:hydrolase activity"/>
    <property type="evidence" value="ECO:0007669"/>
    <property type="project" value="UniProtKB-KW"/>
</dbReference>
<keyword evidence="2" id="KW-0378">Hydrolase</keyword>
<dbReference type="AlphaFoldDB" id="A0A3G3JXT6"/>